<dbReference type="AlphaFoldDB" id="A0A0C3N7X2"/>
<protein>
    <submittedName>
        <fullName evidence="1">Uncharacterized protein</fullName>
    </submittedName>
</protein>
<dbReference type="EMBL" id="KN832034">
    <property type="protein sequence ID" value="KIN97144.1"/>
    <property type="molecule type" value="Genomic_DNA"/>
</dbReference>
<reference evidence="1 2" key="1">
    <citation type="submission" date="2014-04" db="EMBL/GenBank/DDBJ databases">
        <authorList>
            <consortium name="DOE Joint Genome Institute"/>
            <person name="Kuo A."/>
            <person name="Kohler A."/>
            <person name="Costa M.D."/>
            <person name="Nagy L.G."/>
            <person name="Floudas D."/>
            <person name="Copeland A."/>
            <person name="Barry K.W."/>
            <person name="Cichocki N."/>
            <person name="Veneault-Fourrey C."/>
            <person name="LaButti K."/>
            <person name="Lindquist E.A."/>
            <person name="Lipzen A."/>
            <person name="Lundell T."/>
            <person name="Morin E."/>
            <person name="Murat C."/>
            <person name="Sun H."/>
            <person name="Tunlid A."/>
            <person name="Henrissat B."/>
            <person name="Grigoriev I.V."/>
            <person name="Hibbett D.S."/>
            <person name="Martin F."/>
            <person name="Nordberg H.P."/>
            <person name="Cantor M.N."/>
            <person name="Hua S.X."/>
        </authorList>
    </citation>
    <scope>NUCLEOTIDE SEQUENCE [LARGE SCALE GENOMIC DNA]</scope>
    <source>
        <strain evidence="1 2">Marx 270</strain>
    </source>
</reference>
<evidence type="ECO:0000313" key="1">
    <source>
        <dbReference type="EMBL" id="KIN97144.1"/>
    </source>
</evidence>
<feature type="non-terminal residue" evidence="1">
    <location>
        <position position="87"/>
    </location>
</feature>
<accession>A0A0C3N7X2</accession>
<gene>
    <name evidence="1" type="ORF">M404DRAFT_88847</name>
</gene>
<reference evidence="2" key="2">
    <citation type="submission" date="2015-01" db="EMBL/GenBank/DDBJ databases">
        <title>Evolutionary Origins and Diversification of the Mycorrhizal Mutualists.</title>
        <authorList>
            <consortium name="DOE Joint Genome Institute"/>
            <consortium name="Mycorrhizal Genomics Consortium"/>
            <person name="Kohler A."/>
            <person name="Kuo A."/>
            <person name="Nagy L.G."/>
            <person name="Floudas D."/>
            <person name="Copeland A."/>
            <person name="Barry K.W."/>
            <person name="Cichocki N."/>
            <person name="Veneault-Fourrey C."/>
            <person name="LaButti K."/>
            <person name="Lindquist E.A."/>
            <person name="Lipzen A."/>
            <person name="Lundell T."/>
            <person name="Morin E."/>
            <person name="Murat C."/>
            <person name="Riley R."/>
            <person name="Ohm R."/>
            <person name="Sun H."/>
            <person name="Tunlid A."/>
            <person name="Henrissat B."/>
            <person name="Grigoriev I.V."/>
            <person name="Hibbett D.S."/>
            <person name="Martin F."/>
        </authorList>
    </citation>
    <scope>NUCLEOTIDE SEQUENCE [LARGE SCALE GENOMIC DNA]</scope>
    <source>
        <strain evidence="2">Marx 270</strain>
    </source>
</reference>
<name>A0A0C3N7X2_PISTI</name>
<keyword evidence="2" id="KW-1185">Reference proteome</keyword>
<dbReference type="InParanoid" id="A0A0C3N7X2"/>
<feature type="non-terminal residue" evidence="1">
    <location>
        <position position="1"/>
    </location>
</feature>
<sequence>AEYILEEVNETIRDQESRARVSEVSNQLRMGKGRLDLTLPNHRLGPRKLLKKGALTKAKWRRKLGVLPWSDILLLLNENGGGWLHRV</sequence>
<dbReference type="STRING" id="870435.A0A0C3N7X2"/>
<dbReference type="InterPro" id="IPR011993">
    <property type="entry name" value="PH-like_dom_sf"/>
</dbReference>
<dbReference type="HOGENOM" id="CLU_191099_0_0_1"/>
<organism evidence="1 2">
    <name type="scientific">Pisolithus tinctorius Marx 270</name>
    <dbReference type="NCBI Taxonomy" id="870435"/>
    <lineage>
        <taxon>Eukaryota</taxon>
        <taxon>Fungi</taxon>
        <taxon>Dikarya</taxon>
        <taxon>Basidiomycota</taxon>
        <taxon>Agaricomycotina</taxon>
        <taxon>Agaricomycetes</taxon>
        <taxon>Agaricomycetidae</taxon>
        <taxon>Boletales</taxon>
        <taxon>Sclerodermatineae</taxon>
        <taxon>Pisolithaceae</taxon>
        <taxon>Pisolithus</taxon>
    </lineage>
</organism>
<dbReference type="Gene3D" id="2.30.29.30">
    <property type="entry name" value="Pleckstrin-homology domain (PH domain)/Phosphotyrosine-binding domain (PTB)"/>
    <property type="match status" value="1"/>
</dbReference>
<dbReference type="Proteomes" id="UP000054217">
    <property type="component" value="Unassembled WGS sequence"/>
</dbReference>
<evidence type="ECO:0000313" key="2">
    <source>
        <dbReference type="Proteomes" id="UP000054217"/>
    </source>
</evidence>
<dbReference type="OrthoDB" id="2684670at2759"/>
<proteinExistence type="predicted"/>